<feature type="region of interest" description="Disordered" evidence="1">
    <location>
        <begin position="87"/>
        <end position="203"/>
    </location>
</feature>
<dbReference type="Proteomes" id="UP001221757">
    <property type="component" value="Unassembled WGS sequence"/>
</dbReference>
<dbReference type="AlphaFoldDB" id="A0AAD7D411"/>
<feature type="compositionally biased region" description="Pro residues" evidence="1">
    <location>
        <begin position="163"/>
        <end position="179"/>
    </location>
</feature>
<feature type="compositionally biased region" description="Basic residues" evidence="1">
    <location>
        <begin position="123"/>
        <end position="133"/>
    </location>
</feature>
<name>A0AAD7D411_MYCRO</name>
<evidence type="ECO:0000256" key="1">
    <source>
        <dbReference type="SAM" id="MobiDB-lite"/>
    </source>
</evidence>
<keyword evidence="3" id="KW-1185">Reference proteome</keyword>
<evidence type="ECO:0000313" key="2">
    <source>
        <dbReference type="EMBL" id="KAJ7677643.1"/>
    </source>
</evidence>
<dbReference type="EMBL" id="JARKIE010000136">
    <property type="protein sequence ID" value="KAJ7677643.1"/>
    <property type="molecule type" value="Genomic_DNA"/>
</dbReference>
<sequence>MSSKFRCNVPFYGDPGQPSSPLPGQKIYLVTGRNVRAPGAYVSWPSAHAQYSRVLNASVKAYKDYMLLQAAWLAGCDRGEHAHPAYDPDVHGTTHAPTREGLSDFWGSSSTITSSPSPPRPPARSRKSPKSKKTSALTAASTATSISGPSDHAMGVRLHAVLPHPPPPPHPSSNPPTDPPKLSQQGRRHQARLEPLSHIGESDSVGIPGNMSYAVKGMAQGVVFHDYGLARDLYHQMQADGQNPTLASSPSLTEGEAPAAADEIERRQQWIREECAARRRHVAESWDGAMGRGAAIGGDSVWRSESNEADGWDSEALLLATEASSLSTEAS</sequence>
<protein>
    <submittedName>
        <fullName evidence="2">Uncharacterized protein</fullName>
    </submittedName>
</protein>
<gene>
    <name evidence="2" type="ORF">B0H17DRAFT_1139515</name>
</gene>
<organism evidence="2 3">
    <name type="scientific">Mycena rosella</name>
    <name type="common">Pink bonnet</name>
    <name type="synonym">Agaricus rosellus</name>
    <dbReference type="NCBI Taxonomy" id="1033263"/>
    <lineage>
        <taxon>Eukaryota</taxon>
        <taxon>Fungi</taxon>
        <taxon>Dikarya</taxon>
        <taxon>Basidiomycota</taxon>
        <taxon>Agaricomycotina</taxon>
        <taxon>Agaricomycetes</taxon>
        <taxon>Agaricomycetidae</taxon>
        <taxon>Agaricales</taxon>
        <taxon>Marasmiineae</taxon>
        <taxon>Mycenaceae</taxon>
        <taxon>Mycena</taxon>
    </lineage>
</organism>
<accession>A0AAD7D411</accession>
<reference evidence="2" key="1">
    <citation type="submission" date="2023-03" db="EMBL/GenBank/DDBJ databases">
        <title>Massive genome expansion in bonnet fungi (Mycena s.s.) driven by repeated elements and novel gene families across ecological guilds.</title>
        <authorList>
            <consortium name="Lawrence Berkeley National Laboratory"/>
            <person name="Harder C.B."/>
            <person name="Miyauchi S."/>
            <person name="Viragh M."/>
            <person name="Kuo A."/>
            <person name="Thoen E."/>
            <person name="Andreopoulos B."/>
            <person name="Lu D."/>
            <person name="Skrede I."/>
            <person name="Drula E."/>
            <person name="Henrissat B."/>
            <person name="Morin E."/>
            <person name="Kohler A."/>
            <person name="Barry K."/>
            <person name="LaButti K."/>
            <person name="Morin E."/>
            <person name="Salamov A."/>
            <person name="Lipzen A."/>
            <person name="Mereny Z."/>
            <person name="Hegedus B."/>
            <person name="Baldrian P."/>
            <person name="Stursova M."/>
            <person name="Weitz H."/>
            <person name="Taylor A."/>
            <person name="Grigoriev I.V."/>
            <person name="Nagy L.G."/>
            <person name="Martin F."/>
            <person name="Kauserud H."/>
        </authorList>
    </citation>
    <scope>NUCLEOTIDE SEQUENCE</scope>
    <source>
        <strain evidence="2">CBHHK067</strain>
    </source>
</reference>
<comment type="caution">
    <text evidence="2">The sequence shown here is derived from an EMBL/GenBank/DDBJ whole genome shotgun (WGS) entry which is preliminary data.</text>
</comment>
<evidence type="ECO:0000313" key="3">
    <source>
        <dbReference type="Proteomes" id="UP001221757"/>
    </source>
</evidence>
<proteinExistence type="predicted"/>
<feature type="compositionally biased region" description="Low complexity" evidence="1">
    <location>
        <begin position="134"/>
        <end position="147"/>
    </location>
</feature>
<feature type="compositionally biased region" description="Basic and acidic residues" evidence="1">
    <location>
        <begin position="87"/>
        <end position="102"/>
    </location>
</feature>